<keyword evidence="1" id="KW-0472">Membrane</keyword>
<dbReference type="KEGG" id="fcl:A4G17_06340"/>
<feature type="transmembrane region" description="Helical" evidence="1">
    <location>
        <begin position="20"/>
        <end position="50"/>
    </location>
</feature>
<keyword evidence="1" id="KW-1133">Transmembrane helix</keyword>
<keyword evidence="4" id="KW-1185">Reference proteome</keyword>
<sequence length="121" mass="13776">MDKNALITSHLLATSRYIAVANVVIFCLSAYLGGGLFSIQVMLFALLLYWHVRIYFDQKLFVGLARQQFSTEDLDSALSILDLQKNSGNRPLVLRVQGAAKLWRYLVYTTQVQLLLFFIQS</sequence>
<dbReference type="RefSeq" id="WP_123956396.1">
    <property type="nucleotide sequence ID" value="NZ_CP015029.1"/>
</dbReference>
<evidence type="ECO:0000313" key="2">
    <source>
        <dbReference type="EMBL" id="QIM65079.1"/>
    </source>
</evidence>
<dbReference type="EMBL" id="RKQT01000001">
    <property type="protein sequence ID" value="RPE96504.1"/>
    <property type="molecule type" value="Genomic_DNA"/>
</dbReference>
<keyword evidence="1" id="KW-0812">Transmembrane</keyword>
<gene>
    <name evidence="2" type="ORF">A4G17_06340</name>
    <name evidence="3" type="ORF">EDC49_0898</name>
</gene>
<dbReference type="Proteomes" id="UP000276901">
    <property type="component" value="Unassembled WGS sequence"/>
</dbReference>
<reference evidence="3 4" key="2">
    <citation type="submission" date="2018-11" db="EMBL/GenBank/DDBJ databases">
        <title>Genomic Encyclopedia of Type Strains, Phase IV (KMG-IV): sequencing the most valuable type-strain genomes for metagenomic binning, comparative biology and taxonomic classification.</title>
        <authorList>
            <person name="Goeker M."/>
        </authorList>
    </citation>
    <scope>NUCLEOTIDE SEQUENCE [LARGE SCALE GENOMIC DNA]</scope>
    <source>
        <strain evidence="3 4">DSM 25797</strain>
    </source>
</reference>
<dbReference type="EMBL" id="CP015029">
    <property type="protein sequence ID" value="QIM65079.1"/>
    <property type="molecule type" value="Genomic_DNA"/>
</dbReference>
<evidence type="ECO:0000313" key="3">
    <source>
        <dbReference type="EMBL" id="RPE96504.1"/>
    </source>
</evidence>
<evidence type="ECO:0000313" key="5">
    <source>
        <dbReference type="Proteomes" id="UP000502287"/>
    </source>
</evidence>
<evidence type="ECO:0000256" key="1">
    <source>
        <dbReference type="SAM" id="Phobius"/>
    </source>
</evidence>
<name>A0AAE6X718_9PAST</name>
<protein>
    <submittedName>
        <fullName evidence="2">Uncharacterized protein</fullName>
    </submittedName>
</protein>
<dbReference type="AlphaFoldDB" id="A0AAE6X718"/>
<accession>A0AAE6X718</accession>
<evidence type="ECO:0000313" key="4">
    <source>
        <dbReference type="Proteomes" id="UP000276901"/>
    </source>
</evidence>
<proteinExistence type="predicted"/>
<organism evidence="2 5">
    <name type="scientific">Frederiksenia canicola</name>
    <dbReference type="NCBI Taxonomy" id="123824"/>
    <lineage>
        <taxon>Bacteria</taxon>
        <taxon>Pseudomonadati</taxon>
        <taxon>Pseudomonadota</taxon>
        <taxon>Gammaproteobacteria</taxon>
        <taxon>Pasteurellales</taxon>
        <taxon>Pasteurellaceae</taxon>
        <taxon>Frederiksenia</taxon>
    </lineage>
</organism>
<dbReference type="Proteomes" id="UP000502287">
    <property type="component" value="Chromosome"/>
</dbReference>
<reference evidence="2 5" key="1">
    <citation type="submission" date="2016-03" db="EMBL/GenBank/DDBJ databases">
        <authorList>
            <person name="Hansen M.J."/>
            <person name="Bojesen A.M."/>
            <person name="Planet P."/>
        </authorList>
    </citation>
    <scope>NUCLEOTIDE SEQUENCE [LARGE SCALE GENOMIC DNA]</scope>
    <source>
        <strain evidence="2 5">HPA 21</strain>
    </source>
</reference>